<reference evidence="2" key="1">
    <citation type="submission" date="2018-06" db="EMBL/GenBank/DDBJ databases">
        <title>Aestuariibacter litoralis strain KCTC 52945T.</title>
        <authorList>
            <person name="Li X."/>
            <person name="Salam N."/>
            <person name="Li J.-L."/>
            <person name="Chen Y.-M."/>
            <person name="Yang Z.-W."/>
            <person name="Zhang L.-Y."/>
            <person name="Han M.-X."/>
            <person name="Xiao M."/>
            <person name="Li W.-J."/>
        </authorList>
    </citation>
    <scope>NUCLEOTIDE SEQUENCE [LARGE SCALE GENOMIC DNA]</scope>
    <source>
        <strain evidence="2">KCTC 52945</strain>
    </source>
</reference>
<dbReference type="Pfam" id="PF00132">
    <property type="entry name" value="Hexapep"/>
    <property type="match status" value="1"/>
</dbReference>
<gene>
    <name evidence="1" type="ORF">DK847_10410</name>
</gene>
<dbReference type="EMBL" id="QKVK01000004">
    <property type="protein sequence ID" value="PZF76870.1"/>
    <property type="molecule type" value="Genomic_DNA"/>
</dbReference>
<dbReference type="SUPFAM" id="SSF51161">
    <property type="entry name" value="Trimeric LpxA-like enzymes"/>
    <property type="match status" value="1"/>
</dbReference>
<dbReference type="RefSeq" id="WP_111198398.1">
    <property type="nucleotide sequence ID" value="NZ_QKVK01000004.1"/>
</dbReference>
<dbReference type="InterPro" id="IPR050484">
    <property type="entry name" value="Transf_Hexapept/Carb_Anhydrase"/>
</dbReference>
<organism evidence="1 2">
    <name type="scientific">Aestuariivirga litoralis</name>
    <dbReference type="NCBI Taxonomy" id="2650924"/>
    <lineage>
        <taxon>Bacteria</taxon>
        <taxon>Pseudomonadati</taxon>
        <taxon>Pseudomonadota</taxon>
        <taxon>Alphaproteobacteria</taxon>
        <taxon>Hyphomicrobiales</taxon>
        <taxon>Aestuariivirgaceae</taxon>
        <taxon>Aestuariivirga</taxon>
    </lineage>
</organism>
<keyword evidence="2" id="KW-1185">Reference proteome</keyword>
<name>A0A2W2AW76_9HYPH</name>
<accession>A0A2W2AW76</accession>
<dbReference type="PANTHER" id="PTHR13061:SF29">
    <property type="entry name" value="GAMMA CARBONIC ANHYDRASE-LIKE 1, MITOCHONDRIAL-RELATED"/>
    <property type="match status" value="1"/>
</dbReference>
<dbReference type="Proteomes" id="UP000248795">
    <property type="component" value="Unassembled WGS sequence"/>
</dbReference>
<comment type="caution">
    <text evidence="1">The sequence shown here is derived from an EMBL/GenBank/DDBJ whole genome shotgun (WGS) entry which is preliminary data.</text>
</comment>
<dbReference type="InterPro" id="IPR047324">
    <property type="entry name" value="LbH_gamma_CA-like"/>
</dbReference>
<dbReference type="AlphaFoldDB" id="A0A2W2AW76"/>
<sequence length="175" mass="18616">MTAFALEGVAPELPEEGRYWIAPSACVIGRVKLERFASVWFGAVIRGDNELITIGENSNVQDGAVLHTDPGLPLTVGRNCTIGHKAILHGCVIGDNTLIGMGAVILNRARIGKNCLIGANALITEGKDIPDNSLVMGQPGKVAGELNEEAIARLGRSAETYVKNWQRFAKGLKAL</sequence>
<proteinExistence type="predicted"/>
<evidence type="ECO:0000313" key="1">
    <source>
        <dbReference type="EMBL" id="PZF76870.1"/>
    </source>
</evidence>
<evidence type="ECO:0000313" key="2">
    <source>
        <dbReference type="Proteomes" id="UP000248795"/>
    </source>
</evidence>
<dbReference type="Gene3D" id="2.160.10.10">
    <property type="entry name" value="Hexapeptide repeat proteins"/>
    <property type="match status" value="1"/>
</dbReference>
<dbReference type="CDD" id="cd04645">
    <property type="entry name" value="LbH_gamma_CA_like"/>
    <property type="match status" value="1"/>
</dbReference>
<dbReference type="PANTHER" id="PTHR13061">
    <property type="entry name" value="DYNACTIN SUBUNIT P25"/>
    <property type="match status" value="1"/>
</dbReference>
<dbReference type="InterPro" id="IPR001451">
    <property type="entry name" value="Hexapep"/>
</dbReference>
<dbReference type="InterPro" id="IPR011004">
    <property type="entry name" value="Trimer_LpxA-like_sf"/>
</dbReference>
<protein>
    <submittedName>
        <fullName evidence="1">Gamma carbonic anhydrase family protein</fullName>
    </submittedName>
</protein>